<dbReference type="KEGG" id="eha:Ethha_0434"/>
<evidence type="ECO:0000313" key="2">
    <source>
        <dbReference type="EMBL" id="ADU26019.1"/>
    </source>
</evidence>
<feature type="domain" description="DUF1540" evidence="1">
    <location>
        <begin position="10"/>
        <end position="49"/>
    </location>
</feature>
<dbReference type="InterPro" id="IPR011437">
    <property type="entry name" value="DUF1540"/>
</dbReference>
<name>E6U8M8_ETHHY</name>
<evidence type="ECO:0000259" key="1">
    <source>
        <dbReference type="Pfam" id="PF07561"/>
    </source>
</evidence>
<dbReference type="Pfam" id="PF07561">
    <property type="entry name" value="DUF1540"/>
    <property type="match status" value="1"/>
</dbReference>
<accession>E6U8M8</accession>
<organism evidence="2 3">
    <name type="scientific">Ethanoligenens harbinense (strain DSM 18485 / JCM 12961 / CGMCC 1.5033 / YUAN-3)</name>
    <dbReference type="NCBI Taxonomy" id="663278"/>
    <lineage>
        <taxon>Bacteria</taxon>
        <taxon>Bacillati</taxon>
        <taxon>Bacillota</taxon>
        <taxon>Clostridia</taxon>
        <taxon>Eubacteriales</taxon>
        <taxon>Oscillospiraceae</taxon>
        <taxon>Ethanoligenens</taxon>
    </lineage>
</organism>
<dbReference type="Proteomes" id="UP000001551">
    <property type="component" value="Chromosome"/>
</dbReference>
<sequence length="55" mass="6320">MEQRKIIPGIHCDVSNCVYNDKRSNCYANEIEVGPHQAQKKDDTICATFRQGEHQ</sequence>
<gene>
    <name evidence="2" type="ordered locus">Ethha_0434</name>
</gene>
<dbReference type="HOGENOM" id="CLU_211997_0_0_9"/>
<reference evidence="2 3" key="1">
    <citation type="submission" date="2010-12" db="EMBL/GenBank/DDBJ databases">
        <title>Complete sequence of Ethanoligenens harbinense YUAN-3.</title>
        <authorList>
            <person name="Lucas S."/>
            <person name="Copeland A."/>
            <person name="Lapidus A."/>
            <person name="Cheng J.-F."/>
            <person name="Bruce D."/>
            <person name="Goodwin L."/>
            <person name="Pitluck S."/>
            <person name="Chertkov O."/>
            <person name="Misra M."/>
            <person name="Detter J.C."/>
            <person name="Han C."/>
            <person name="Tapia R."/>
            <person name="Land M."/>
            <person name="Hauser L."/>
            <person name="Jeffries C."/>
            <person name="Kyrpides N."/>
            <person name="Ivanova N."/>
            <person name="Mikhailova N."/>
            <person name="Wang A."/>
            <person name="Mouttaki H."/>
            <person name="He Z."/>
            <person name="Zhou J."/>
            <person name="Hemme C.L."/>
            <person name="Woyke T."/>
        </authorList>
    </citation>
    <scope>NUCLEOTIDE SEQUENCE [LARGE SCALE GENOMIC DNA]</scope>
    <source>
        <strain evidence="3">DSM 18485 / JCM 12961 / CGMCC 1.5033 / YUAN-3</strain>
    </source>
</reference>
<proteinExistence type="predicted"/>
<protein>
    <recommendedName>
        <fullName evidence="1">DUF1540 domain-containing protein</fullName>
    </recommendedName>
</protein>
<keyword evidence="3" id="KW-1185">Reference proteome</keyword>
<dbReference type="AlphaFoldDB" id="E6U8M8"/>
<evidence type="ECO:0000313" key="3">
    <source>
        <dbReference type="Proteomes" id="UP000001551"/>
    </source>
</evidence>
<dbReference type="EMBL" id="CP002400">
    <property type="protein sequence ID" value="ADU26019.1"/>
    <property type="molecule type" value="Genomic_DNA"/>
</dbReference>
<dbReference type="RefSeq" id="WP_013484400.1">
    <property type="nucleotide sequence ID" value="NC_014828.1"/>
</dbReference>